<evidence type="ECO:0000313" key="3">
    <source>
        <dbReference type="Proteomes" id="UP001381693"/>
    </source>
</evidence>
<proteinExistence type="predicted"/>
<evidence type="ECO:0000256" key="1">
    <source>
        <dbReference type="SAM" id="MobiDB-lite"/>
    </source>
</evidence>
<reference evidence="2 3" key="1">
    <citation type="submission" date="2023-11" db="EMBL/GenBank/DDBJ databases">
        <title>Halocaridina rubra genome assembly.</title>
        <authorList>
            <person name="Smith C."/>
        </authorList>
    </citation>
    <scope>NUCLEOTIDE SEQUENCE [LARGE SCALE GENOMIC DNA]</scope>
    <source>
        <strain evidence="2">EP-1</strain>
        <tissue evidence="2">Whole</tissue>
    </source>
</reference>
<accession>A0AAN8WQM3</accession>
<organism evidence="2 3">
    <name type="scientific">Halocaridina rubra</name>
    <name type="common">Hawaiian red shrimp</name>
    <dbReference type="NCBI Taxonomy" id="373956"/>
    <lineage>
        <taxon>Eukaryota</taxon>
        <taxon>Metazoa</taxon>
        <taxon>Ecdysozoa</taxon>
        <taxon>Arthropoda</taxon>
        <taxon>Crustacea</taxon>
        <taxon>Multicrustacea</taxon>
        <taxon>Malacostraca</taxon>
        <taxon>Eumalacostraca</taxon>
        <taxon>Eucarida</taxon>
        <taxon>Decapoda</taxon>
        <taxon>Pleocyemata</taxon>
        <taxon>Caridea</taxon>
        <taxon>Atyoidea</taxon>
        <taxon>Atyidae</taxon>
        <taxon>Halocaridina</taxon>
    </lineage>
</organism>
<keyword evidence="3" id="KW-1185">Reference proteome</keyword>
<dbReference type="EMBL" id="JAXCGZ010015323">
    <property type="protein sequence ID" value="KAK7070531.1"/>
    <property type="molecule type" value="Genomic_DNA"/>
</dbReference>
<dbReference type="Proteomes" id="UP001381693">
    <property type="component" value="Unassembled WGS sequence"/>
</dbReference>
<dbReference type="AlphaFoldDB" id="A0AAN8WQM3"/>
<evidence type="ECO:0000313" key="2">
    <source>
        <dbReference type="EMBL" id="KAK7070531.1"/>
    </source>
</evidence>
<gene>
    <name evidence="2" type="ORF">SK128_003236</name>
</gene>
<feature type="compositionally biased region" description="Basic and acidic residues" evidence="1">
    <location>
        <begin position="7"/>
        <end position="31"/>
    </location>
</feature>
<comment type="caution">
    <text evidence="2">The sequence shown here is derived from an EMBL/GenBank/DDBJ whole genome shotgun (WGS) entry which is preliminary data.</text>
</comment>
<name>A0AAN8WQM3_HALRR</name>
<protein>
    <submittedName>
        <fullName evidence="2">Uncharacterized protein</fullName>
    </submittedName>
</protein>
<feature type="region of interest" description="Disordered" evidence="1">
    <location>
        <begin position="1"/>
        <end position="36"/>
    </location>
</feature>
<sequence length="203" mass="23092">MSKKRKVDNEGNHEDKDQRGKEEQEKEKQRTDAGAGRIAVPGHSWLVEPTGAVQTRVYPNAEAACQEALRYLEGSFWYDEPPTEVLWARMREGRRIRDESIRGLDGLQVQLMEVWEGLIREAKNDHDTEIRLIKDARGRLPVDMSCEFGVMSQMKENNTGSPCGAPDLRWAVSEHGMREQELTQVMSLQGKPEAIETDQSVGR</sequence>